<keyword evidence="3 5" id="KW-0548">Nucleotidyltransferase</keyword>
<comment type="caution">
    <text evidence="6">The sequence shown here is derived from an EMBL/GenBank/DDBJ whole genome shotgun (WGS) entry which is preliminary data.</text>
</comment>
<dbReference type="NCBIfam" id="NF010188">
    <property type="entry name" value="PRK13667.1"/>
    <property type="match status" value="1"/>
</dbReference>
<dbReference type="OrthoDB" id="2147503at2"/>
<gene>
    <name evidence="5" type="primary">rpoY</name>
    <name evidence="6" type="ORF">GH754_04360</name>
</gene>
<reference evidence="6 7" key="1">
    <citation type="submission" date="2019-11" db="EMBL/GenBank/DDBJ databases">
        <authorList>
            <person name="Li J."/>
        </authorList>
    </citation>
    <scope>NUCLEOTIDE SEQUENCE [LARGE SCALE GENOMIC DNA]</scope>
    <source>
        <strain evidence="6 7">J4</strain>
    </source>
</reference>
<accession>A0A6G1X3J0</accession>
<comment type="similarity">
    <text evidence="5">Belongs to the RNA polymerase subunit epsilon family.</text>
</comment>
<comment type="function">
    <text evidence="5">A non-essential component of RNA polymerase (RNAP).</text>
</comment>
<name>A0A6G1X3J0_9BACI</name>
<dbReference type="GO" id="GO:0003677">
    <property type="term" value="F:DNA binding"/>
    <property type="evidence" value="ECO:0007669"/>
    <property type="project" value="UniProtKB-UniRule"/>
</dbReference>
<evidence type="ECO:0000256" key="3">
    <source>
        <dbReference type="ARBA" id="ARBA00022695"/>
    </source>
</evidence>
<keyword evidence="2 5" id="KW-0808">Transferase</keyword>
<proteinExistence type="inferred from homology"/>
<evidence type="ECO:0000256" key="2">
    <source>
        <dbReference type="ARBA" id="ARBA00022679"/>
    </source>
</evidence>
<keyword evidence="4 5" id="KW-0804">Transcription</keyword>
<dbReference type="InterPro" id="IPR009907">
    <property type="entry name" value="RpoY"/>
</dbReference>
<dbReference type="Gene3D" id="3.10.20.730">
    <property type="entry name" value="RNAP, epsilon subunit-like"/>
    <property type="match status" value="1"/>
</dbReference>
<dbReference type="EMBL" id="WJNH01000002">
    <property type="protein sequence ID" value="MRG85563.1"/>
    <property type="molecule type" value="Genomic_DNA"/>
</dbReference>
<protein>
    <recommendedName>
        <fullName evidence="5">DNA-directed RNA polymerase subunit epsilon</fullName>
        <shortName evidence="5">RNAP epsilon subunit</shortName>
        <ecNumber evidence="5">2.7.7.6</ecNumber>
    </recommendedName>
    <alternativeName>
        <fullName evidence="5">RNA polymerase epsilon subunit</fullName>
    </alternativeName>
    <alternativeName>
        <fullName evidence="5">Transcriptase subunit epsilon</fullName>
    </alternativeName>
</protein>
<organism evidence="6 7">
    <name type="scientific">Salinibacillus xinjiangensis</name>
    <dbReference type="NCBI Taxonomy" id="1229268"/>
    <lineage>
        <taxon>Bacteria</taxon>
        <taxon>Bacillati</taxon>
        <taxon>Bacillota</taxon>
        <taxon>Bacilli</taxon>
        <taxon>Bacillales</taxon>
        <taxon>Bacillaceae</taxon>
        <taxon>Salinibacillus</taxon>
    </lineage>
</organism>
<sequence>MIYKVLYQENPEEVPIRERTQALYVEAESEQMIRRKLSDRNINIEHIVLLNENHLEYEKRQENFEVEKL</sequence>
<evidence type="ECO:0000313" key="6">
    <source>
        <dbReference type="EMBL" id="MRG85563.1"/>
    </source>
</evidence>
<comment type="subunit">
    <text evidence="5">RNAP is composed of a core of 2 alpha, a beta and a beta' subunit. The core is associated with a delta subunit, and at least one of epsilon or omega. When a sigma factor is associated with the core the holoenzyme is formed, which can initiate transcription.</text>
</comment>
<keyword evidence="7" id="KW-1185">Reference proteome</keyword>
<dbReference type="GO" id="GO:0006351">
    <property type="term" value="P:DNA-templated transcription"/>
    <property type="evidence" value="ECO:0007669"/>
    <property type="project" value="UniProtKB-UniRule"/>
</dbReference>
<dbReference type="GO" id="GO:0000428">
    <property type="term" value="C:DNA-directed RNA polymerase complex"/>
    <property type="evidence" value="ECO:0007669"/>
    <property type="project" value="UniProtKB-KW"/>
</dbReference>
<evidence type="ECO:0000256" key="1">
    <source>
        <dbReference type="ARBA" id="ARBA00022478"/>
    </source>
</evidence>
<evidence type="ECO:0000256" key="5">
    <source>
        <dbReference type="HAMAP-Rule" id="MF_01553"/>
    </source>
</evidence>
<dbReference type="EC" id="2.7.7.6" evidence="5"/>
<dbReference type="HAMAP" id="MF_01553">
    <property type="entry name" value="RNApol_bact_RpoY"/>
    <property type="match status" value="1"/>
</dbReference>
<evidence type="ECO:0000313" key="7">
    <source>
        <dbReference type="Proteomes" id="UP000480185"/>
    </source>
</evidence>
<dbReference type="RefSeq" id="WP_153727496.1">
    <property type="nucleotide sequence ID" value="NZ_WJNH01000002.1"/>
</dbReference>
<keyword evidence="1 5" id="KW-0240">DNA-directed RNA polymerase</keyword>
<comment type="catalytic activity">
    <reaction evidence="5">
        <text>RNA(n) + a ribonucleoside 5'-triphosphate = RNA(n+1) + diphosphate</text>
        <dbReference type="Rhea" id="RHEA:21248"/>
        <dbReference type="Rhea" id="RHEA-COMP:14527"/>
        <dbReference type="Rhea" id="RHEA-COMP:17342"/>
        <dbReference type="ChEBI" id="CHEBI:33019"/>
        <dbReference type="ChEBI" id="CHEBI:61557"/>
        <dbReference type="ChEBI" id="CHEBI:140395"/>
        <dbReference type="EC" id="2.7.7.6"/>
    </reaction>
</comment>
<dbReference type="AlphaFoldDB" id="A0A6G1X3J0"/>
<dbReference type="GO" id="GO:0003899">
    <property type="term" value="F:DNA-directed RNA polymerase activity"/>
    <property type="evidence" value="ECO:0007669"/>
    <property type="project" value="UniProtKB-UniRule"/>
</dbReference>
<dbReference type="Proteomes" id="UP000480185">
    <property type="component" value="Unassembled WGS sequence"/>
</dbReference>
<evidence type="ECO:0000256" key="4">
    <source>
        <dbReference type="ARBA" id="ARBA00023163"/>
    </source>
</evidence>
<dbReference type="Pfam" id="PF07288">
    <property type="entry name" value="RpoY"/>
    <property type="match status" value="1"/>
</dbReference>